<dbReference type="PROSITE" id="PS00198">
    <property type="entry name" value="4FE4S_FER_1"/>
    <property type="match status" value="1"/>
</dbReference>
<keyword evidence="4 9" id="KW-0479">Metal-binding</keyword>
<feature type="binding site" evidence="9">
    <location>
        <position position="197"/>
    </location>
    <ligand>
        <name>[4Fe-4S] cluster</name>
        <dbReference type="ChEBI" id="CHEBI:49883"/>
        <label>2</label>
    </ligand>
</feature>
<dbReference type="Pfam" id="PF13484">
    <property type="entry name" value="Fer4_16"/>
    <property type="match status" value="1"/>
</dbReference>
<reference evidence="11 12" key="1">
    <citation type="journal article" date="2016" name="Environ. Microbiol.">
        <title>New Methyloceanibacter diversity from North Sea sediments includes methanotroph containing solely the soluble methane monooxygenase.</title>
        <authorList>
            <person name="Vekeman B."/>
            <person name="Kerckhof F.M."/>
            <person name="Cremers G."/>
            <person name="de Vos P."/>
            <person name="Vandamme P."/>
            <person name="Boon N."/>
            <person name="Op den Camp H.J."/>
            <person name="Heylen K."/>
        </authorList>
    </citation>
    <scope>NUCLEOTIDE SEQUENCE [LARGE SCALE GENOMIC DNA]</scope>
    <source>
        <strain evidence="11 12">R-67176</strain>
    </source>
</reference>
<feature type="binding site" evidence="9">
    <location>
        <begin position="240"/>
        <end position="241"/>
    </location>
    <ligand>
        <name>cob(II)alamin</name>
        <dbReference type="ChEBI" id="CHEBI:16304"/>
    </ligand>
</feature>
<dbReference type="Pfam" id="PF08331">
    <property type="entry name" value="QueG_DUF1730"/>
    <property type="match status" value="1"/>
</dbReference>
<dbReference type="Gene3D" id="1.25.10.10">
    <property type="entry name" value="Leucine-rich Repeat Variant"/>
    <property type="match status" value="1"/>
</dbReference>
<feature type="binding site" evidence="9">
    <location>
        <position position="222"/>
    </location>
    <ligand>
        <name>tRNA</name>
        <dbReference type="ChEBI" id="CHEBI:17843"/>
    </ligand>
</feature>
<comment type="caution">
    <text evidence="11">The sequence shown here is derived from an EMBL/GenBank/DDBJ whole genome shotgun (WGS) entry which is preliminary data.</text>
</comment>
<keyword evidence="12" id="KW-1185">Reference proteome</keyword>
<dbReference type="InterPro" id="IPR011989">
    <property type="entry name" value="ARM-like"/>
</dbReference>
<dbReference type="HAMAP" id="MF_00916">
    <property type="entry name" value="QueG"/>
    <property type="match status" value="1"/>
</dbReference>
<evidence type="ECO:0000256" key="3">
    <source>
        <dbReference type="ARBA" id="ARBA00022694"/>
    </source>
</evidence>
<dbReference type="PANTHER" id="PTHR30002:SF4">
    <property type="entry name" value="EPOXYQUEUOSINE REDUCTASE"/>
    <property type="match status" value="1"/>
</dbReference>
<evidence type="ECO:0000256" key="7">
    <source>
        <dbReference type="ARBA" id="ARBA00023004"/>
    </source>
</evidence>
<comment type="similarity">
    <text evidence="9">Belongs to the QueG family.</text>
</comment>
<dbReference type="PANTHER" id="PTHR30002">
    <property type="entry name" value="EPOXYQUEUOSINE REDUCTASE"/>
    <property type="match status" value="1"/>
</dbReference>
<feature type="binding site" evidence="9">
    <location>
        <position position="187"/>
    </location>
    <ligand>
        <name>[4Fe-4S] cluster</name>
        <dbReference type="ChEBI" id="CHEBI:49883"/>
        <label>1</label>
    </ligand>
</feature>
<keyword evidence="7 9" id="KW-0408">Iron</keyword>
<dbReference type="AlphaFoldDB" id="A0A1E3VQ62"/>
<feature type="binding site" evidence="9">
    <location>
        <position position="157"/>
    </location>
    <ligand>
        <name>cob(II)alamin</name>
        <dbReference type="ChEBI" id="CHEBI:16304"/>
    </ligand>
</feature>
<dbReference type="InterPro" id="IPR016024">
    <property type="entry name" value="ARM-type_fold"/>
</dbReference>
<evidence type="ECO:0000256" key="2">
    <source>
        <dbReference type="ARBA" id="ARBA00022490"/>
    </source>
</evidence>
<feature type="binding site" evidence="9">
    <location>
        <position position="240"/>
    </location>
    <ligand>
        <name>[4Fe-4S] cluster</name>
        <dbReference type="ChEBI" id="CHEBI:49883"/>
        <label>2</label>
    </ligand>
</feature>
<dbReference type="Proteomes" id="UP000094172">
    <property type="component" value="Unassembled WGS sequence"/>
</dbReference>
<evidence type="ECO:0000256" key="1">
    <source>
        <dbReference type="ARBA" id="ARBA00022485"/>
    </source>
</evidence>
<dbReference type="InterPro" id="IPR017900">
    <property type="entry name" value="4Fe4S_Fe_S_CS"/>
</dbReference>
<accession>A0A1E3VQ62</accession>
<comment type="subunit">
    <text evidence="9">Monomer.</text>
</comment>
<dbReference type="InterPro" id="IPR017896">
    <property type="entry name" value="4Fe4S_Fe-S-bd"/>
</dbReference>
<feature type="binding site" evidence="9">
    <location>
        <position position="133"/>
    </location>
    <ligand>
        <name>cob(II)alamin</name>
        <dbReference type="ChEBI" id="CHEBI:16304"/>
    </ligand>
</feature>
<feature type="binding site" evidence="9">
    <location>
        <position position="190"/>
    </location>
    <ligand>
        <name>[4Fe-4S] cluster</name>
        <dbReference type="ChEBI" id="CHEBI:49883"/>
        <label>1</label>
    </ligand>
</feature>
<comment type="cofactor">
    <cofactor evidence="9">
        <name>cob(II)alamin</name>
        <dbReference type="ChEBI" id="CHEBI:16304"/>
    </cofactor>
</comment>
<keyword evidence="6 9" id="KW-0560">Oxidoreductase</keyword>
<dbReference type="GO" id="GO:0005737">
    <property type="term" value="C:cytoplasm"/>
    <property type="evidence" value="ECO:0007669"/>
    <property type="project" value="UniProtKB-SubCell"/>
</dbReference>
<evidence type="ECO:0000256" key="9">
    <source>
        <dbReference type="HAMAP-Rule" id="MF_00916"/>
    </source>
</evidence>
<dbReference type="GO" id="GO:0046872">
    <property type="term" value="F:metal ion binding"/>
    <property type="evidence" value="ECO:0007669"/>
    <property type="project" value="UniProtKB-KW"/>
</dbReference>
<evidence type="ECO:0000259" key="10">
    <source>
        <dbReference type="PROSITE" id="PS51379"/>
    </source>
</evidence>
<keyword evidence="2 9" id="KW-0963">Cytoplasm</keyword>
<comment type="function">
    <text evidence="9">Catalyzes the conversion of epoxyqueuosine (oQ) to queuosine (Q), which is a hypermodified base found in the wobble positions of tRNA(Asp), tRNA(Asn), tRNA(His) and tRNA(Tyr).</text>
</comment>
<dbReference type="SUPFAM" id="SSF48371">
    <property type="entry name" value="ARM repeat"/>
    <property type="match status" value="1"/>
</dbReference>
<name>A0A1E3VQ62_9HYPH</name>
<proteinExistence type="inferred from homology"/>
<feature type="domain" description="4Fe-4S ferredoxin-type" evidence="10">
    <location>
        <begin position="180"/>
        <end position="207"/>
    </location>
</feature>
<dbReference type="GO" id="GO:0031419">
    <property type="term" value="F:cobalamin binding"/>
    <property type="evidence" value="ECO:0007669"/>
    <property type="project" value="UniProtKB-KW"/>
</dbReference>
<keyword evidence="1 9" id="KW-0004">4Fe-4S</keyword>
<comment type="catalytic activity">
    <reaction evidence="9">
        <text>epoxyqueuosine(34) in tRNA + AH2 = queuosine(34) in tRNA + A + H2O</text>
        <dbReference type="Rhea" id="RHEA:32159"/>
        <dbReference type="Rhea" id="RHEA-COMP:18571"/>
        <dbReference type="Rhea" id="RHEA-COMP:18582"/>
        <dbReference type="ChEBI" id="CHEBI:13193"/>
        <dbReference type="ChEBI" id="CHEBI:15377"/>
        <dbReference type="ChEBI" id="CHEBI:17499"/>
        <dbReference type="ChEBI" id="CHEBI:194431"/>
        <dbReference type="ChEBI" id="CHEBI:194443"/>
        <dbReference type="EC" id="1.17.99.6"/>
    </reaction>
</comment>
<dbReference type="PROSITE" id="PS51379">
    <property type="entry name" value="4FE4S_FER_2"/>
    <property type="match status" value="1"/>
</dbReference>
<dbReference type="InterPro" id="IPR004453">
    <property type="entry name" value="QueG"/>
</dbReference>
<dbReference type="NCBIfam" id="TIGR00276">
    <property type="entry name" value="tRNA epoxyqueuosine(34) reductase QueG"/>
    <property type="match status" value="1"/>
</dbReference>
<feature type="binding site" evidence="9">
    <location>
        <position position="58"/>
    </location>
    <ligand>
        <name>cob(II)alamin</name>
        <dbReference type="ChEBI" id="CHEBI:16304"/>
    </ligand>
</feature>
<keyword evidence="9" id="KW-0846">Cobalamin</keyword>
<dbReference type="EMBL" id="LPWE01000010">
    <property type="protein sequence ID" value="ODR95652.1"/>
    <property type="molecule type" value="Genomic_DNA"/>
</dbReference>
<evidence type="ECO:0000256" key="8">
    <source>
        <dbReference type="ARBA" id="ARBA00023014"/>
    </source>
</evidence>
<organism evidence="11 12">
    <name type="scientific">Methyloceanibacter stevinii</name>
    <dbReference type="NCBI Taxonomy" id="1774970"/>
    <lineage>
        <taxon>Bacteria</taxon>
        <taxon>Pseudomonadati</taxon>
        <taxon>Pseudomonadota</taxon>
        <taxon>Alphaproteobacteria</taxon>
        <taxon>Hyphomicrobiales</taxon>
        <taxon>Hyphomicrobiaceae</taxon>
        <taxon>Methyloceanibacter</taxon>
    </lineage>
</organism>
<dbReference type="GO" id="GO:0052693">
    <property type="term" value="F:epoxyqueuosine reductase activity"/>
    <property type="evidence" value="ECO:0007669"/>
    <property type="project" value="UniProtKB-UniRule"/>
</dbReference>
<comment type="subcellular location">
    <subcellularLocation>
        <location evidence="9">Cytoplasm</location>
    </subcellularLocation>
</comment>
<dbReference type="SUPFAM" id="SSF46548">
    <property type="entry name" value="alpha-helical ferredoxin"/>
    <property type="match status" value="1"/>
</dbReference>
<feature type="binding site" evidence="9">
    <location>
        <position position="215"/>
    </location>
    <ligand>
        <name>cob(II)alamin</name>
        <dbReference type="ChEBI" id="CHEBI:16304"/>
    </ligand>
</feature>
<keyword evidence="9" id="KW-0170">Cobalt</keyword>
<dbReference type="STRING" id="1774970.AUC70_01820"/>
<comment type="pathway">
    <text evidence="9">tRNA modification; tRNA-queuosine biosynthesis.</text>
</comment>
<evidence type="ECO:0000256" key="6">
    <source>
        <dbReference type="ARBA" id="ARBA00023002"/>
    </source>
</evidence>
<dbReference type="InterPro" id="IPR013542">
    <property type="entry name" value="QueG_DUF1730"/>
</dbReference>
<keyword evidence="5 9" id="KW-0671">Queuosine biosynthesis</keyword>
<comment type="caution">
    <text evidence="9">Lacks conserved residue(s) required for the propagation of feature annotation.</text>
</comment>
<dbReference type="UniPathway" id="UPA00392"/>
<dbReference type="Gene3D" id="3.30.70.20">
    <property type="match status" value="1"/>
</dbReference>
<feature type="binding site" evidence="9">
    <location>
        <position position="243"/>
    </location>
    <ligand>
        <name>[4Fe-4S] cluster</name>
        <dbReference type="ChEBI" id="CHEBI:49883"/>
        <label>2</label>
    </ligand>
</feature>
<evidence type="ECO:0000313" key="12">
    <source>
        <dbReference type="Proteomes" id="UP000094172"/>
    </source>
</evidence>
<feature type="binding site" evidence="9">
    <location>
        <position position="168"/>
    </location>
    <ligand>
        <name>cob(II)alamin</name>
        <dbReference type="ChEBI" id="CHEBI:16304"/>
    </ligand>
</feature>
<keyword evidence="8 9" id="KW-0411">Iron-sulfur</keyword>
<sequence length="376" mass="40905">MGQSLKRIIAERAEALGFDAVRITGADAPERMGPALDAFLAQGREGDMGWLKDTAQRRKSPHALWPHARSIILLGTNYGGSADPLASLQDASRGAVSIYAKRADYHDVIKGKLKQLAGQIQALAGGDVKVFVDTAPVMEKPLAAKAGLGWQGKHTNLVSRDFGSWLFLGSIFTTADIEADAPEIDHCGACRRCLDACPTKAFTAPYEIDARRCISYLTIEHKGHIAPEFRAAMGNRIYGCDDCLAVCPWNKFAQASHETRLAIRPETDDPPLAEILALDDAEFRTRFRGTPIKRTGRDRFVRNALIAAGNARDSSLVPHVEALIDDASPLVRAMAAWALQRLDPAKSDTLRVERLAAETDGAVRAEWQVTESALVP</sequence>
<protein>
    <recommendedName>
        <fullName evidence="9">Epoxyqueuosine reductase</fullName>
        <ecNumber evidence="9">1.17.99.6</ecNumber>
    </recommendedName>
    <alternativeName>
        <fullName evidence="9">Queuosine biosynthesis protein QueG</fullName>
    </alternativeName>
</protein>
<feature type="active site" description="Proton donor" evidence="9">
    <location>
        <position position="133"/>
    </location>
</feature>
<dbReference type="RefSeq" id="WP_069443848.1">
    <property type="nucleotide sequence ID" value="NZ_LPWE01000010.1"/>
</dbReference>
<feature type="binding site" evidence="9">
    <location>
        <position position="247"/>
    </location>
    <ligand>
        <name>[4Fe-4S] cluster</name>
        <dbReference type="ChEBI" id="CHEBI:49883"/>
        <label>1</label>
    </ligand>
</feature>
<gene>
    <name evidence="9" type="primary">queG</name>
    <name evidence="11" type="ORF">AUC70_01820</name>
</gene>
<keyword evidence="3 9" id="KW-0819">tRNA processing</keyword>
<evidence type="ECO:0000256" key="5">
    <source>
        <dbReference type="ARBA" id="ARBA00022785"/>
    </source>
</evidence>
<dbReference type="GO" id="GO:0008616">
    <property type="term" value="P:tRNA queuosine(34) biosynthetic process"/>
    <property type="evidence" value="ECO:0007669"/>
    <property type="project" value="UniProtKB-UniRule"/>
</dbReference>
<comment type="cofactor">
    <cofactor evidence="9">
        <name>[4Fe-4S] cluster</name>
        <dbReference type="ChEBI" id="CHEBI:49883"/>
    </cofactor>
    <text evidence="9">Binds 2 [4Fe-4S] clusters per monomer.</text>
</comment>
<evidence type="ECO:0000256" key="4">
    <source>
        <dbReference type="ARBA" id="ARBA00022723"/>
    </source>
</evidence>
<dbReference type="GO" id="GO:0051539">
    <property type="term" value="F:4 iron, 4 sulfur cluster binding"/>
    <property type="evidence" value="ECO:0007669"/>
    <property type="project" value="UniProtKB-KW"/>
</dbReference>
<feature type="binding site" evidence="9">
    <location>
        <position position="193"/>
    </location>
    <ligand>
        <name>[4Fe-4S] cluster</name>
        <dbReference type="ChEBI" id="CHEBI:49883"/>
        <label>1</label>
    </ligand>
</feature>
<feature type="binding site" evidence="9">
    <location>
        <position position="213"/>
    </location>
    <ligand>
        <name>[4Fe-4S] cluster</name>
        <dbReference type="ChEBI" id="CHEBI:49883"/>
        <label>2</label>
    </ligand>
</feature>
<dbReference type="EC" id="1.17.99.6" evidence="9"/>
<evidence type="ECO:0000313" key="11">
    <source>
        <dbReference type="EMBL" id="ODR95652.1"/>
    </source>
</evidence>